<dbReference type="PANTHER" id="PTHR43162">
    <property type="match status" value="1"/>
</dbReference>
<dbReference type="AlphaFoldDB" id="A0AAE3N3R1"/>
<dbReference type="Proteomes" id="UP001208771">
    <property type="component" value="Unassembled WGS sequence"/>
</dbReference>
<dbReference type="RefSeq" id="WP_306413170.1">
    <property type="nucleotide sequence ID" value="NZ_JANFPI010000010.1"/>
</dbReference>
<accession>A0AAE3N3R1</accession>
<gene>
    <name evidence="2" type="ORF">NOF55_21430</name>
</gene>
<organism evidence="2 3">
    <name type="scientific">Ectorhizobium quercum</name>
    <dbReference type="NCBI Taxonomy" id="2965071"/>
    <lineage>
        <taxon>Bacteria</taxon>
        <taxon>Pseudomonadati</taxon>
        <taxon>Pseudomonadota</taxon>
        <taxon>Alphaproteobacteria</taxon>
        <taxon>Hyphomicrobiales</taxon>
        <taxon>Rhizobiaceae</taxon>
        <taxon>Ectorhizobium</taxon>
    </lineage>
</organism>
<name>A0AAE3N3R1_9HYPH</name>
<keyword evidence="3" id="KW-1185">Reference proteome</keyword>
<dbReference type="InterPro" id="IPR036291">
    <property type="entry name" value="NAD(P)-bd_dom_sf"/>
</dbReference>
<dbReference type="Gene3D" id="3.90.25.10">
    <property type="entry name" value="UDP-galactose 4-epimerase, domain 1"/>
    <property type="match status" value="1"/>
</dbReference>
<evidence type="ECO:0000259" key="1">
    <source>
        <dbReference type="Pfam" id="PF05368"/>
    </source>
</evidence>
<protein>
    <submittedName>
        <fullName evidence="2">NAD(P)H-binding protein</fullName>
    </submittedName>
</protein>
<evidence type="ECO:0000313" key="2">
    <source>
        <dbReference type="EMBL" id="MCX8999671.1"/>
    </source>
</evidence>
<dbReference type="Pfam" id="PF05368">
    <property type="entry name" value="NmrA"/>
    <property type="match status" value="1"/>
</dbReference>
<feature type="domain" description="NmrA-like" evidence="1">
    <location>
        <begin position="6"/>
        <end position="222"/>
    </location>
</feature>
<dbReference type="Gene3D" id="3.40.50.720">
    <property type="entry name" value="NAD(P)-binding Rossmann-like Domain"/>
    <property type="match status" value="1"/>
</dbReference>
<dbReference type="EMBL" id="JANFPI010000010">
    <property type="protein sequence ID" value="MCX8999671.1"/>
    <property type="molecule type" value="Genomic_DNA"/>
</dbReference>
<sequence>MSGITIVTGATGRLGQRVVRRLLERKERVRVLTRRPQDAARLWGDRVELAAGDFAEPSRLPAVFSGAERLFLLSPIGERLAAYQNGAIDAAVAAGIGRIVKISGSDWTIENADRSVSGAAHAEVEAHLKRSGVPHVAIRPNAWMQVSLAPVVAAAARGEHLPVRYGGAAVSYIDAEDIAEVAVHALLAEKLIDGPLVLTGGEALTAVDIARIAAGVLKRPLALSETAHAGVPPHLAAFERRAIAEFIELMVEGLAASVTDTVKRLTGRPPRSAERFLANQFASASPLKVSTGEKTWH</sequence>
<dbReference type="PANTHER" id="PTHR43162:SF1">
    <property type="entry name" value="PRESTALK A DIFFERENTIATION PROTEIN A"/>
    <property type="match status" value="1"/>
</dbReference>
<comment type="caution">
    <text evidence="2">The sequence shown here is derived from an EMBL/GenBank/DDBJ whole genome shotgun (WGS) entry which is preliminary data.</text>
</comment>
<dbReference type="InterPro" id="IPR008030">
    <property type="entry name" value="NmrA-like"/>
</dbReference>
<reference evidence="2" key="1">
    <citation type="submission" date="2022-07" db="EMBL/GenBank/DDBJ databases">
        <title>Ectorhizobium quercum gen.nov., sp. nov.</title>
        <authorList>
            <person name="Ma T."/>
            <person name="Li Y."/>
        </authorList>
    </citation>
    <scope>NUCLEOTIDE SEQUENCE</scope>
    <source>
        <strain evidence="2">BDR2-2</strain>
    </source>
</reference>
<dbReference type="SUPFAM" id="SSF51735">
    <property type="entry name" value="NAD(P)-binding Rossmann-fold domains"/>
    <property type="match status" value="1"/>
</dbReference>
<evidence type="ECO:0000313" key="3">
    <source>
        <dbReference type="Proteomes" id="UP001208771"/>
    </source>
</evidence>
<dbReference type="InterPro" id="IPR051604">
    <property type="entry name" value="Ergot_Alk_Oxidoreductase"/>
</dbReference>
<proteinExistence type="predicted"/>